<reference evidence="3" key="1">
    <citation type="submission" date="2017-02" db="UniProtKB">
        <authorList>
            <consortium name="WormBaseParasite"/>
        </authorList>
    </citation>
    <scope>IDENTIFICATION</scope>
</reference>
<dbReference type="Proteomes" id="UP000038045">
    <property type="component" value="Unplaced"/>
</dbReference>
<organism evidence="2 3">
    <name type="scientific">Parastrongyloides trichosuri</name>
    <name type="common">Possum-specific nematode worm</name>
    <dbReference type="NCBI Taxonomy" id="131310"/>
    <lineage>
        <taxon>Eukaryota</taxon>
        <taxon>Metazoa</taxon>
        <taxon>Ecdysozoa</taxon>
        <taxon>Nematoda</taxon>
        <taxon>Chromadorea</taxon>
        <taxon>Rhabditida</taxon>
        <taxon>Tylenchina</taxon>
        <taxon>Panagrolaimomorpha</taxon>
        <taxon>Strongyloidoidea</taxon>
        <taxon>Strongyloididae</taxon>
        <taxon>Parastrongyloides</taxon>
    </lineage>
</organism>
<feature type="signal peptide" evidence="1">
    <location>
        <begin position="1"/>
        <end position="25"/>
    </location>
</feature>
<protein>
    <submittedName>
        <fullName evidence="3">Uncharacterized protein</fullName>
    </submittedName>
</protein>
<evidence type="ECO:0000313" key="3">
    <source>
        <dbReference type="WBParaSite" id="PTRK_0001619600.1"/>
    </source>
</evidence>
<keyword evidence="2" id="KW-1185">Reference proteome</keyword>
<sequence length="394" mass="45671">MNIFTMQCYLLFLLTFFYVNQHTVAFSYHYNTYPIDNSRDTNLDDKTYKDEFRDYENVQLPNNDVIQNGDKYSLKTLYDYAAMENFNPLKKRNQDYNSEEVLKFFGVGKRSNINGMESFYETKSFGLGKRSSKSNMKVFDNRKLSSDNNIKLVGLGKRSDKYNDLKIFGLGKRSDNFDNVRSFGLGKRSDNFDNVRSFGLGKRSNNFDNVRSFGLGKRSDDFNNLKLFGLGKRSDDFNNVKLFGLGKRSNNFDNVRSFGLGKRSDDYNNVKLFGLGKRSSMHNVKLVGLGKRAPMYNTKLLGLGKRSYQQKLKSFGIGKKSVPDSKTSSYYPFENDATNSFYKKKLESLLNAILEVNKYNANLIKNQNYFNNNYERQEKNKRQEHAKFFGVGKR</sequence>
<dbReference type="AlphaFoldDB" id="A0A0N5A3J1"/>
<keyword evidence="1" id="KW-0732">Signal</keyword>
<feature type="chain" id="PRO_5005892855" evidence="1">
    <location>
        <begin position="26"/>
        <end position="394"/>
    </location>
</feature>
<evidence type="ECO:0000256" key="1">
    <source>
        <dbReference type="SAM" id="SignalP"/>
    </source>
</evidence>
<accession>A0A0N5A3J1</accession>
<proteinExistence type="predicted"/>
<evidence type="ECO:0000313" key="2">
    <source>
        <dbReference type="Proteomes" id="UP000038045"/>
    </source>
</evidence>
<dbReference type="WBParaSite" id="PTRK_0001619600.1">
    <property type="protein sequence ID" value="PTRK_0001619600.1"/>
    <property type="gene ID" value="PTRK_0001619600"/>
</dbReference>
<name>A0A0N5A3J1_PARTI</name>